<dbReference type="Proteomes" id="UP001156670">
    <property type="component" value="Unassembled WGS sequence"/>
</dbReference>
<protein>
    <submittedName>
        <fullName evidence="1">Uncharacterized protein</fullName>
    </submittedName>
</protein>
<evidence type="ECO:0000313" key="1">
    <source>
        <dbReference type="EMBL" id="GLQ94430.1"/>
    </source>
</evidence>
<reference evidence="2" key="1">
    <citation type="journal article" date="2019" name="Int. J. Syst. Evol. Microbiol.">
        <title>The Global Catalogue of Microorganisms (GCM) 10K type strain sequencing project: providing services to taxonomists for standard genome sequencing and annotation.</title>
        <authorList>
            <consortium name="The Broad Institute Genomics Platform"/>
            <consortium name="The Broad Institute Genome Sequencing Center for Infectious Disease"/>
            <person name="Wu L."/>
            <person name="Ma J."/>
        </authorList>
    </citation>
    <scope>NUCLEOTIDE SEQUENCE [LARGE SCALE GENOMIC DNA]</scope>
    <source>
        <strain evidence="2">NBRC 111980</strain>
    </source>
</reference>
<name>A0ABQ5XRR1_9GAMM</name>
<accession>A0ABQ5XRR1</accession>
<gene>
    <name evidence="1" type="ORF">GCM10007901_33820</name>
</gene>
<keyword evidence="2" id="KW-1185">Reference proteome</keyword>
<proteinExistence type="predicted"/>
<organism evidence="1 2">
    <name type="scientific">Dyella acidisoli</name>
    <dbReference type="NCBI Taxonomy" id="1867834"/>
    <lineage>
        <taxon>Bacteria</taxon>
        <taxon>Pseudomonadati</taxon>
        <taxon>Pseudomonadota</taxon>
        <taxon>Gammaproteobacteria</taxon>
        <taxon>Lysobacterales</taxon>
        <taxon>Rhodanobacteraceae</taxon>
        <taxon>Dyella</taxon>
    </lineage>
</organism>
<dbReference type="EMBL" id="BSOB01000046">
    <property type="protein sequence ID" value="GLQ94430.1"/>
    <property type="molecule type" value="Genomic_DNA"/>
</dbReference>
<evidence type="ECO:0000313" key="2">
    <source>
        <dbReference type="Proteomes" id="UP001156670"/>
    </source>
</evidence>
<comment type="caution">
    <text evidence="1">The sequence shown here is derived from an EMBL/GenBank/DDBJ whole genome shotgun (WGS) entry which is preliminary data.</text>
</comment>
<sequence length="55" mass="6217">MVPEVLVINERAKEAPESFLSKFGQLQELDCEGTGEIRYFYNVTNVVPCADIEHS</sequence>